<evidence type="ECO:0008006" key="3">
    <source>
        <dbReference type="Google" id="ProtNLM"/>
    </source>
</evidence>
<gene>
    <name evidence="1" type="ORF">FF125_09480</name>
</gene>
<dbReference type="OrthoDB" id="830908at2"/>
<dbReference type="KEGG" id="fbe:FF125_09480"/>
<reference evidence="1 2" key="1">
    <citation type="submission" date="2019-05" db="EMBL/GenBank/DDBJ databases">
        <title>Algicella ahnfeltiae gen. nov., sp. nov., a novel marine bacterium of the family Flavobacteriaceae isolated from a red alga.</title>
        <authorList>
            <person name="Nedashkovskaya O.I."/>
            <person name="Kukhlevskiy A.D."/>
            <person name="Kim S.-G."/>
            <person name="Zhukova N.V."/>
            <person name="Mikhailov V.V."/>
        </authorList>
    </citation>
    <scope>NUCLEOTIDE SEQUENCE [LARGE SCALE GENOMIC DNA]</scope>
    <source>
        <strain evidence="1 2">10Alg115</strain>
    </source>
</reference>
<organism evidence="1 2">
    <name type="scientific">Aureibaculum algae</name>
    <dbReference type="NCBI Taxonomy" id="2584122"/>
    <lineage>
        <taxon>Bacteria</taxon>
        <taxon>Pseudomonadati</taxon>
        <taxon>Bacteroidota</taxon>
        <taxon>Flavobacteriia</taxon>
        <taxon>Flavobacteriales</taxon>
        <taxon>Flavobacteriaceae</taxon>
        <taxon>Aureibaculum</taxon>
    </lineage>
</organism>
<dbReference type="AlphaFoldDB" id="A0A5B7TTM4"/>
<name>A0A5B7TTM4_9FLAO</name>
<dbReference type="Pfam" id="PF07661">
    <property type="entry name" value="MORN_2"/>
    <property type="match status" value="4"/>
</dbReference>
<evidence type="ECO:0000313" key="1">
    <source>
        <dbReference type="EMBL" id="QCX38651.1"/>
    </source>
</evidence>
<keyword evidence="2" id="KW-1185">Reference proteome</keyword>
<accession>A0A5B7TTM4</accession>
<dbReference type="Proteomes" id="UP000306229">
    <property type="component" value="Chromosome"/>
</dbReference>
<dbReference type="InterPro" id="IPR011652">
    <property type="entry name" value="MORN_2"/>
</dbReference>
<dbReference type="Gene3D" id="2.20.110.10">
    <property type="entry name" value="Histone H3 K4-specific methyltransferase SET7/9 N-terminal domain"/>
    <property type="match status" value="3"/>
</dbReference>
<dbReference type="EMBL" id="CP040749">
    <property type="protein sequence ID" value="QCX38651.1"/>
    <property type="molecule type" value="Genomic_DNA"/>
</dbReference>
<evidence type="ECO:0000313" key="2">
    <source>
        <dbReference type="Proteomes" id="UP000306229"/>
    </source>
</evidence>
<dbReference type="RefSeq" id="WP_138949543.1">
    <property type="nucleotide sequence ID" value="NZ_CP040749.1"/>
</dbReference>
<protein>
    <recommendedName>
        <fullName evidence="3">Toxin-antitoxin system YwqK family antitoxin</fullName>
    </recommendedName>
</protein>
<sequence>MPIKFSTVCLFLITMLYQTTMNAQKDTIYYDQDWDKTTKPNAHFYRPLPMEQDGDRTLFKDYYIDGTLQFEAWQKKLDTTETAFFGSDGYFYDGTVIWYYANGHKKTEVNYKNRKQNGPEITYYENGAIKKELEMIEDEQQSSKSYTKDGKLRTELQFKNGRPEEGISDCFIQYKEGAKIGEQLYYENTTLLAYERVCPDKGCYAENTQIYYDKKGGILQENTCDGEEIIEGAEIVFFEGDDCGYVKGIKSITTIKNGDFNGPYTRFDTDGNVRYSGTYKMHEPYEGTFETTENYLTYVTIYTNGTKNGTETVWNKEKKIAEGVYIEGVKQNGSFVVQRQFTGWSKIPIILNLKDGKEEGQQKFYNTARDITMGYYHAKAGKKDGAYAVFDYDGEVLAQATYKDGKPFDGEVLINDEYRLYKNGERVRENVVVDAVAQERMEAFSKGSDTIEGGYNMGGFEMAGSIIFLDTHQFFFSLSVGSLDLTTYGAYHLKNGTLKLQVPEEQKQDFVVYGKNDPTLKDTVQIQYYNYNARSKPVLQLNKQWVTLEDVTQQEEERSSQRNETFQIDLKKLSTLKIGIKSPSDKGIQLNSLLEAETVNDYNSFIIAYNVSSREIKQFENATFTFNGENLVSDGKEKQKRSLSEADKENVLDYIIENRAFPNTIQNGSYTKVKLNSKASTQKIKKYTQLMKTEE</sequence>
<proteinExistence type="predicted"/>
<dbReference type="SUPFAM" id="SSF82185">
    <property type="entry name" value="Histone H3 K4-specific methyltransferase SET7/9 N-terminal domain"/>
    <property type="match status" value="3"/>
</dbReference>